<keyword evidence="2" id="KW-0808">Transferase</keyword>
<organism evidence="5 6">
    <name type="scientific">Actibacterium atlanticum</name>
    <dbReference type="NCBI Taxonomy" id="1461693"/>
    <lineage>
        <taxon>Bacteria</taxon>
        <taxon>Pseudomonadati</taxon>
        <taxon>Pseudomonadota</taxon>
        <taxon>Alphaproteobacteria</taxon>
        <taxon>Rhodobacterales</taxon>
        <taxon>Roseobacteraceae</taxon>
        <taxon>Actibacterium</taxon>
    </lineage>
</organism>
<evidence type="ECO:0000313" key="6">
    <source>
        <dbReference type="Proteomes" id="UP000024836"/>
    </source>
</evidence>
<proteinExistence type="predicted"/>
<reference evidence="5 6" key="1">
    <citation type="submission" date="2013-04" db="EMBL/GenBank/DDBJ databases">
        <title>Shimia sp. 22II-S11-Z10 Genome Sequencing.</title>
        <authorList>
            <person name="Lai Q."/>
            <person name="Li G."/>
            <person name="Shao Z."/>
        </authorList>
    </citation>
    <scope>NUCLEOTIDE SEQUENCE [LARGE SCALE GENOMIC DNA]</scope>
    <source>
        <strain evidence="6">22II-S11-Z10</strain>
    </source>
</reference>
<dbReference type="PATRIC" id="fig|1461693.3.peg.3069"/>
<dbReference type="InterPro" id="IPR005802">
    <property type="entry name" value="ADC_synth_comp_1"/>
</dbReference>
<dbReference type="InterPro" id="IPR019999">
    <property type="entry name" value="Anth_synth_I-like"/>
</dbReference>
<keyword evidence="6" id="KW-1185">Reference proteome</keyword>
<dbReference type="AlphaFoldDB" id="A0A058ZJ97"/>
<dbReference type="RefSeq" id="WP_035253227.1">
    <property type="nucleotide sequence ID" value="NZ_AQQY01000014.1"/>
</dbReference>
<evidence type="ECO:0000256" key="1">
    <source>
        <dbReference type="ARBA" id="ARBA00013139"/>
    </source>
</evidence>
<dbReference type="GO" id="GO:0046820">
    <property type="term" value="F:4-amino-4-deoxychorismate synthase activity"/>
    <property type="evidence" value="ECO:0007669"/>
    <property type="project" value="UniProtKB-EC"/>
</dbReference>
<dbReference type="PANTHER" id="PTHR11236">
    <property type="entry name" value="AMINOBENZOATE/ANTHRANILATE SYNTHASE"/>
    <property type="match status" value="1"/>
</dbReference>
<dbReference type="PANTHER" id="PTHR11236:SF50">
    <property type="entry name" value="AMINODEOXYCHORISMATE SYNTHASE COMPONENT 1"/>
    <property type="match status" value="1"/>
</dbReference>
<dbReference type="GO" id="GO:0009396">
    <property type="term" value="P:folic acid-containing compound biosynthetic process"/>
    <property type="evidence" value="ECO:0007669"/>
    <property type="project" value="InterPro"/>
</dbReference>
<dbReference type="PRINTS" id="PR00095">
    <property type="entry name" value="ANTSNTHASEI"/>
</dbReference>
<evidence type="ECO:0000256" key="2">
    <source>
        <dbReference type="ARBA" id="ARBA00022679"/>
    </source>
</evidence>
<dbReference type="InterPro" id="IPR015890">
    <property type="entry name" value="Chorismate_C"/>
</dbReference>
<evidence type="ECO:0000259" key="3">
    <source>
        <dbReference type="Pfam" id="PF00425"/>
    </source>
</evidence>
<sequence>MICQPIPYRAPVDAAEVLRDLPGFAFLDGGGTDPELARYAYIGVAPFGHFTVKGAQALWNDQPLEGAPMAALASCLARYQAAPPGPDAPPFCGGAIGHLSYDLGQLFETLPTLPVKPPETRLLSFGFYDLILAFDQRDQKAWVCSSGWPEVGAAQALHAKERAAWLLEQLEAPPAPVPDLACVARDSWVSNFTPQGFRDAVCKVQDYIRSGDIYQANIAQRFQGPLPKGFDDWAFYKALRRANPAPFAAFLRDGDTTIASSSPERFVSLNEGLAEARPIKGTARRSDDPAQDAALAAQLSTSEKDRAENVMIVDLLRNDLSRICQPGTVKTPVICGLETYAAVHHLTSVVQGQLREGKGPADLIEAAFPGGSITGAPKIRAMEIIAELEGVARGIYCGGIGYIGFDGRMDLNIAIRTAVLGEGCAVVQAGGGLTLLSDPEDERKETLIKAEKLFAAFEGAQ</sequence>
<comment type="caution">
    <text evidence="5">The sequence shown here is derived from an EMBL/GenBank/DDBJ whole genome shotgun (WGS) entry which is preliminary data.</text>
</comment>
<dbReference type="eggNOG" id="COG0147">
    <property type="taxonomic scope" value="Bacteria"/>
</dbReference>
<protein>
    <recommendedName>
        <fullName evidence="1">aminodeoxychorismate synthase</fullName>
        <ecNumber evidence="1">2.6.1.85</ecNumber>
    </recommendedName>
</protein>
<feature type="domain" description="Anthranilate synthase component I N-terminal" evidence="4">
    <location>
        <begin position="10"/>
        <end position="142"/>
    </location>
</feature>
<dbReference type="NCBIfam" id="TIGR00553">
    <property type="entry name" value="pabB"/>
    <property type="match status" value="1"/>
</dbReference>
<dbReference type="InterPro" id="IPR005801">
    <property type="entry name" value="ADC_synthase"/>
</dbReference>
<dbReference type="OrthoDB" id="9803598at2"/>
<dbReference type="SUPFAM" id="SSF56322">
    <property type="entry name" value="ADC synthase"/>
    <property type="match status" value="1"/>
</dbReference>
<name>A0A058ZJ97_9RHOB</name>
<dbReference type="GO" id="GO:0000162">
    <property type="term" value="P:L-tryptophan biosynthetic process"/>
    <property type="evidence" value="ECO:0007669"/>
    <property type="project" value="TreeGrafter"/>
</dbReference>
<dbReference type="STRING" id="1461693.ATO10_15215"/>
<accession>A0A058ZJ97</accession>
<feature type="domain" description="Chorismate-utilising enzyme C-terminal" evidence="3">
    <location>
        <begin position="195"/>
        <end position="449"/>
    </location>
</feature>
<dbReference type="Gene3D" id="3.60.120.10">
    <property type="entry name" value="Anthranilate synthase"/>
    <property type="match status" value="1"/>
</dbReference>
<dbReference type="EMBL" id="AQQY01000014">
    <property type="protein sequence ID" value="KCV80881.1"/>
    <property type="molecule type" value="Genomic_DNA"/>
</dbReference>
<dbReference type="Pfam" id="PF04715">
    <property type="entry name" value="Anth_synt_I_N"/>
    <property type="match status" value="1"/>
</dbReference>
<dbReference type="EC" id="2.6.1.85" evidence="1"/>
<evidence type="ECO:0000313" key="5">
    <source>
        <dbReference type="EMBL" id="KCV80881.1"/>
    </source>
</evidence>
<dbReference type="InterPro" id="IPR006805">
    <property type="entry name" value="Anth_synth_I_N"/>
</dbReference>
<evidence type="ECO:0000259" key="4">
    <source>
        <dbReference type="Pfam" id="PF04715"/>
    </source>
</evidence>
<dbReference type="Proteomes" id="UP000024836">
    <property type="component" value="Unassembled WGS sequence"/>
</dbReference>
<gene>
    <name evidence="5" type="ORF">ATO10_15215</name>
</gene>
<dbReference type="Pfam" id="PF00425">
    <property type="entry name" value="Chorismate_bind"/>
    <property type="match status" value="1"/>
</dbReference>